<feature type="compositionally biased region" description="Basic and acidic residues" evidence="1">
    <location>
        <begin position="1"/>
        <end position="13"/>
    </location>
</feature>
<accession>A0A843U9Y9</accession>
<sequence>MGRAGPERGDPAGRRTSTGGGRRRRRPQKPQKAIPKSPKICINWPSLKTPKDGESLPSPGKGGGSIHHCLDFLGSSGLPWIIWTVQ</sequence>
<organism evidence="2 3">
    <name type="scientific">Colocasia esculenta</name>
    <name type="common">Wild taro</name>
    <name type="synonym">Arum esculentum</name>
    <dbReference type="NCBI Taxonomy" id="4460"/>
    <lineage>
        <taxon>Eukaryota</taxon>
        <taxon>Viridiplantae</taxon>
        <taxon>Streptophyta</taxon>
        <taxon>Embryophyta</taxon>
        <taxon>Tracheophyta</taxon>
        <taxon>Spermatophyta</taxon>
        <taxon>Magnoliopsida</taxon>
        <taxon>Liliopsida</taxon>
        <taxon>Araceae</taxon>
        <taxon>Aroideae</taxon>
        <taxon>Colocasieae</taxon>
        <taxon>Colocasia</taxon>
    </lineage>
</organism>
<feature type="region of interest" description="Disordered" evidence="1">
    <location>
        <begin position="1"/>
        <end position="65"/>
    </location>
</feature>
<protein>
    <submittedName>
        <fullName evidence="2">Uncharacterized protein</fullName>
    </submittedName>
</protein>
<proteinExistence type="predicted"/>
<dbReference type="AlphaFoldDB" id="A0A843U9Y9"/>
<reference evidence="2" key="1">
    <citation type="submission" date="2017-07" db="EMBL/GenBank/DDBJ databases">
        <title>Taro Niue Genome Assembly and Annotation.</title>
        <authorList>
            <person name="Atibalentja N."/>
            <person name="Keating K."/>
            <person name="Fields C.J."/>
        </authorList>
    </citation>
    <scope>NUCLEOTIDE SEQUENCE</scope>
    <source>
        <strain evidence="2">Niue_2</strain>
        <tissue evidence="2">Leaf</tissue>
    </source>
</reference>
<feature type="non-terminal residue" evidence="2">
    <location>
        <position position="1"/>
    </location>
</feature>
<evidence type="ECO:0000313" key="3">
    <source>
        <dbReference type="Proteomes" id="UP000652761"/>
    </source>
</evidence>
<gene>
    <name evidence="2" type="ORF">Taro_012744</name>
</gene>
<evidence type="ECO:0000313" key="2">
    <source>
        <dbReference type="EMBL" id="MQL80295.1"/>
    </source>
</evidence>
<evidence type="ECO:0000256" key="1">
    <source>
        <dbReference type="SAM" id="MobiDB-lite"/>
    </source>
</evidence>
<name>A0A843U9Y9_COLES</name>
<comment type="caution">
    <text evidence="2">The sequence shown here is derived from an EMBL/GenBank/DDBJ whole genome shotgun (WGS) entry which is preliminary data.</text>
</comment>
<dbReference type="Proteomes" id="UP000652761">
    <property type="component" value="Unassembled WGS sequence"/>
</dbReference>
<keyword evidence="3" id="KW-1185">Reference proteome</keyword>
<dbReference type="EMBL" id="NMUH01000500">
    <property type="protein sequence ID" value="MQL80295.1"/>
    <property type="molecule type" value="Genomic_DNA"/>
</dbReference>